<protein>
    <submittedName>
        <fullName evidence="11">Glutamine synthetase</fullName>
    </submittedName>
</protein>
<dbReference type="GO" id="GO:0006542">
    <property type="term" value="P:glutamine biosynthetic process"/>
    <property type="evidence" value="ECO:0007669"/>
    <property type="project" value="InterPro"/>
</dbReference>
<feature type="region of interest" description="Disordered" evidence="8">
    <location>
        <begin position="1"/>
        <end position="20"/>
    </location>
</feature>
<dbReference type="SMART" id="SM01230">
    <property type="entry name" value="Gln-synt_C"/>
    <property type="match status" value="1"/>
</dbReference>
<keyword evidence="4" id="KW-0067">ATP-binding</keyword>
<dbReference type="EMBL" id="VYXP01000007">
    <property type="protein sequence ID" value="KAA9130525.1"/>
    <property type="molecule type" value="Genomic_DNA"/>
</dbReference>
<comment type="similarity">
    <text evidence="6 7">Belongs to the glutamine synthetase family.</text>
</comment>
<dbReference type="SUPFAM" id="SSF54368">
    <property type="entry name" value="Glutamine synthetase, N-terminal domain"/>
    <property type="match status" value="1"/>
</dbReference>
<evidence type="ECO:0000259" key="10">
    <source>
        <dbReference type="PROSITE" id="PS51987"/>
    </source>
</evidence>
<evidence type="ECO:0000256" key="8">
    <source>
        <dbReference type="SAM" id="MobiDB-lite"/>
    </source>
</evidence>
<dbReference type="PANTHER" id="PTHR43785:SF12">
    <property type="entry name" value="TYPE-1 GLUTAMINE SYNTHETASE 2"/>
    <property type="match status" value="1"/>
</dbReference>
<dbReference type="Gene3D" id="3.30.590.10">
    <property type="entry name" value="Glutamine synthetase/guanido kinase, catalytic domain"/>
    <property type="match status" value="1"/>
</dbReference>
<dbReference type="InterPro" id="IPR027303">
    <property type="entry name" value="Gln_synth_gly_rich_site"/>
</dbReference>
<comment type="cofactor">
    <cofactor evidence="1">
        <name>Mg(2+)</name>
        <dbReference type="ChEBI" id="CHEBI:18420"/>
    </cofactor>
</comment>
<proteinExistence type="inferred from homology"/>
<dbReference type="GO" id="GO:0005524">
    <property type="term" value="F:ATP binding"/>
    <property type="evidence" value="ECO:0007669"/>
    <property type="project" value="UniProtKB-KW"/>
</dbReference>
<comment type="caution">
    <text evidence="11">The sequence shown here is derived from an EMBL/GenBank/DDBJ whole genome shotgun (WGS) entry which is preliminary data.</text>
</comment>
<feature type="domain" description="GS beta-grasp" evidence="9">
    <location>
        <begin position="38"/>
        <end position="133"/>
    </location>
</feature>
<sequence length="477" mass="53250">MNDEYENTKYEPETHMSEVDAPPEPLLQELEEFLESHPETRFMDVFAADINGIVRGKRLPQEDFEKPFEKGANFCAATTLMNTRGEAAERLQYGAHDGDPDIRSVAVPGSLVPVPWASVPTAQCLLELQEFDGTPYFLDPRNVLRKAMQPFRDMGLTPVMATELEFYLIDYDGDTFVPRHPKIAGSDWDQLGVQFGSFDDLDDVEPFLVDLDNFCRVQNIPAGAALAEYSPGQFEVNLQHVDDPVLACDHAILLKRAVKAAAKKNGLAATFMAKPFAEHAGSGLHIHVSLVDEDGNNVFAGESEHGPWSDTLRHAIGGLAEAMPESMAVFAPNANSYRRYAPGFFVPATPNWGPNHRDLALRIPVSGDDARRVEHRVSGADACPFLVVAAILAGMHHGITNRCEPGPMTREREDVDYEVTLPIRWDQALDRFEAGSILKPYFGDEFHRVYGVAKREESDMFHAEITDRDYEWYLRAV</sequence>
<evidence type="ECO:0000313" key="12">
    <source>
        <dbReference type="Proteomes" id="UP000325372"/>
    </source>
</evidence>
<keyword evidence="2" id="KW-0436">Ligase</keyword>
<evidence type="ECO:0000313" key="11">
    <source>
        <dbReference type="EMBL" id="KAA9130525.1"/>
    </source>
</evidence>
<dbReference type="PROSITE" id="PS51987">
    <property type="entry name" value="GS_CATALYTIC"/>
    <property type="match status" value="1"/>
</dbReference>
<evidence type="ECO:0000256" key="2">
    <source>
        <dbReference type="ARBA" id="ARBA00022598"/>
    </source>
</evidence>
<organism evidence="11 12">
    <name type="scientific">Marinihelvus fidelis</name>
    <dbReference type="NCBI Taxonomy" id="2613842"/>
    <lineage>
        <taxon>Bacteria</taxon>
        <taxon>Pseudomonadati</taxon>
        <taxon>Pseudomonadota</taxon>
        <taxon>Gammaproteobacteria</taxon>
        <taxon>Chromatiales</taxon>
        <taxon>Wenzhouxiangellaceae</taxon>
        <taxon>Marinihelvus</taxon>
    </lineage>
</organism>
<dbReference type="PANTHER" id="PTHR43785">
    <property type="entry name" value="GAMMA-GLUTAMYLPUTRESCINE SYNTHETASE"/>
    <property type="match status" value="1"/>
</dbReference>
<evidence type="ECO:0000256" key="5">
    <source>
        <dbReference type="ARBA" id="ARBA00022842"/>
    </source>
</evidence>
<evidence type="ECO:0000256" key="6">
    <source>
        <dbReference type="PROSITE-ProRule" id="PRU01330"/>
    </source>
</evidence>
<dbReference type="SUPFAM" id="SSF55931">
    <property type="entry name" value="Glutamine synthetase/guanido kinase"/>
    <property type="match status" value="1"/>
</dbReference>
<accession>A0A5N0T647</accession>
<keyword evidence="12" id="KW-1185">Reference proteome</keyword>
<evidence type="ECO:0000259" key="9">
    <source>
        <dbReference type="PROSITE" id="PS51986"/>
    </source>
</evidence>
<dbReference type="PROSITE" id="PS51986">
    <property type="entry name" value="GS_BETA_GRASP"/>
    <property type="match status" value="1"/>
</dbReference>
<dbReference type="Gene3D" id="3.10.20.70">
    <property type="entry name" value="Glutamine synthetase, N-terminal domain"/>
    <property type="match status" value="1"/>
</dbReference>
<name>A0A5N0T647_9GAMM</name>
<feature type="compositionally biased region" description="Basic and acidic residues" evidence="8">
    <location>
        <begin position="1"/>
        <end position="18"/>
    </location>
</feature>
<reference evidence="11 12" key="1">
    <citation type="submission" date="2019-09" db="EMBL/GenBank/DDBJ databases">
        <title>Wenzhouxiangella sp. Genome sequencing and assembly.</title>
        <authorList>
            <person name="Zhang R."/>
        </authorList>
    </citation>
    <scope>NUCLEOTIDE SEQUENCE [LARGE SCALE GENOMIC DNA]</scope>
    <source>
        <strain evidence="11 12">W260</strain>
    </source>
</reference>
<dbReference type="GO" id="GO:0006598">
    <property type="term" value="P:polyamine catabolic process"/>
    <property type="evidence" value="ECO:0007669"/>
    <property type="project" value="TreeGrafter"/>
</dbReference>
<keyword evidence="5" id="KW-0460">Magnesium</keyword>
<evidence type="ECO:0000256" key="1">
    <source>
        <dbReference type="ARBA" id="ARBA00001946"/>
    </source>
</evidence>
<feature type="domain" description="GS catalytic" evidence="10">
    <location>
        <begin position="140"/>
        <end position="477"/>
    </location>
</feature>
<evidence type="ECO:0000256" key="7">
    <source>
        <dbReference type="RuleBase" id="RU000384"/>
    </source>
</evidence>
<dbReference type="Pfam" id="PF00120">
    <property type="entry name" value="Gln-synt_C"/>
    <property type="match status" value="1"/>
</dbReference>
<dbReference type="InterPro" id="IPR036651">
    <property type="entry name" value="Gln_synt_N_sf"/>
</dbReference>
<dbReference type="InterPro" id="IPR008147">
    <property type="entry name" value="Gln_synt_N"/>
</dbReference>
<dbReference type="InterPro" id="IPR008146">
    <property type="entry name" value="Gln_synth_cat_dom"/>
</dbReference>
<evidence type="ECO:0000256" key="3">
    <source>
        <dbReference type="ARBA" id="ARBA00022741"/>
    </source>
</evidence>
<keyword evidence="3" id="KW-0547">Nucleotide-binding</keyword>
<dbReference type="PROSITE" id="PS00181">
    <property type="entry name" value="GLNA_ATP"/>
    <property type="match status" value="1"/>
</dbReference>
<evidence type="ECO:0000256" key="4">
    <source>
        <dbReference type="ARBA" id="ARBA00022840"/>
    </source>
</evidence>
<gene>
    <name evidence="11" type="ORF">F3N42_12605</name>
</gene>
<dbReference type="Proteomes" id="UP000325372">
    <property type="component" value="Unassembled WGS sequence"/>
</dbReference>
<dbReference type="AlphaFoldDB" id="A0A5N0T647"/>
<dbReference type="GO" id="GO:0004356">
    <property type="term" value="F:glutamine synthetase activity"/>
    <property type="evidence" value="ECO:0007669"/>
    <property type="project" value="InterPro"/>
</dbReference>
<dbReference type="InterPro" id="IPR014746">
    <property type="entry name" value="Gln_synth/guanido_kin_cat_dom"/>
</dbReference>